<protein>
    <submittedName>
        <fullName evidence="1">Uncharacterized protein</fullName>
    </submittedName>
</protein>
<proteinExistence type="predicted"/>
<comment type="caution">
    <text evidence="1">The sequence shown here is derived from an EMBL/GenBank/DDBJ whole genome shotgun (WGS) entry which is preliminary data.</text>
</comment>
<organism evidence="1 2">
    <name type="scientific">Neisseria mucosa (strain ATCC 25996 / DSM 4631 / NCTC 10774 / M26)</name>
    <dbReference type="NCBI Taxonomy" id="546266"/>
    <lineage>
        <taxon>Bacteria</taxon>
        <taxon>Pseudomonadati</taxon>
        <taxon>Pseudomonadota</taxon>
        <taxon>Betaproteobacteria</taxon>
        <taxon>Neisseriales</taxon>
        <taxon>Neisseriaceae</taxon>
        <taxon>Neisseria</taxon>
    </lineage>
</organism>
<evidence type="ECO:0000313" key="1">
    <source>
        <dbReference type="EMBL" id="EFC88912.1"/>
    </source>
</evidence>
<sequence length="39" mass="4635">MFKHKADLKKPSGRLFSRLKCEPYKHRTSFQTTLLNIVD</sequence>
<evidence type="ECO:0000313" key="2">
    <source>
        <dbReference type="Proteomes" id="UP000003344"/>
    </source>
</evidence>
<dbReference type="AlphaFoldDB" id="D2ZVD1"/>
<dbReference type="EMBL" id="ACDX02000005">
    <property type="protein sequence ID" value="EFC88912.1"/>
    <property type="molecule type" value="Genomic_DNA"/>
</dbReference>
<dbReference type="STRING" id="546266.NEIMUCOT_04574"/>
<reference evidence="1 2" key="1">
    <citation type="submission" date="2009-10" db="EMBL/GenBank/DDBJ databases">
        <authorList>
            <person name="Weinstock G."/>
            <person name="Sodergren E."/>
            <person name="Clifton S."/>
            <person name="Fulton L."/>
            <person name="Fulton B."/>
            <person name="Courtney L."/>
            <person name="Fronick C."/>
            <person name="Harrison M."/>
            <person name="Strong C."/>
            <person name="Farmer C."/>
            <person name="Delahaunty K."/>
            <person name="Markovic C."/>
            <person name="Hall O."/>
            <person name="Minx P."/>
            <person name="Tomlinson C."/>
            <person name="Mitreva M."/>
            <person name="Nelson J."/>
            <person name="Hou S."/>
            <person name="Wollam A."/>
            <person name="Pepin K.H."/>
            <person name="Johnson M."/>
            <person name="Bhonagiri V."/>
            <person name="Nash W.E."/>
            <person name="Warren W."/>
            <person name="Chinwalla A."/>
            <person name="Mardis E.R."/>
            <person name="Wilson R.K."/>
        </authorList>
    </citation>
    <scope>NUCLEOTIDE SEQUENCE [LARGE SCALE GENOMIC DNA]</scope>
    <source>
        <strain evidence="2">ATCC 25996 / DSM 4631 / NCTC 10774 / M26</strain>
    </source>
</reference>
<name>D2ZVD1_NEIM2</name>
<gene>
    <name evidence="1" type="ORF">NEIMUCOT_04574</name>
</gene>
<accession>D2ZVD1</accession>
<dbReference type="Proteomes" id="UP000003344">
    <property type="component" value="Unassembled WGS sequence"/>
</dbReference>